<dbReference type="NCBIfam" id="TIGR04398">
    <property type="entry name" value="SLAP_DUP"/>
    <property type="match status" value="1"/>
</dbReference>
<reference evidence="2 4" key="2">
    <citation type="submission" date="2020-12" db="EMBL/GenBank/DDBJ databases">
        <title>Taxonomic evaluation of the Bacillus sporothermodurans group of bacteria based on whole genome sequences.</title>
        <authorList>
            <person name="Fiedler G."/>
            <person name="Herbstmann A.-D."/>
            <person name="Doll E."/>
            <person name="Wenning M."/>
            <person name="Brinks E."/>
            <person name="Kabisch J."/>
            <person name="Breitenwieser F."/>
            <person name="Lappann M."/>
            <person name="Boehnlein C."/>
            <person name="Franz C."/>
        </authorList>
    </citation>
    <scope>NUCLEOTIDE SEQUENCE [LARGE SCALE GENOMIC DNA]</scope>
    <source>
        <strain evidence="2 4">DSM 10599</strain>
    </source>
</reference>
<evidence type="ECO:0000313" key="3">
    <source>
        <dbReference type="Proteomes" id="UP000075666"/>
    </source>
</evidence>
<evidence type="ECO:0000313" key="1">
    <source>
        <dbReference type="EMBL" id="KYD09148.1"/>
    </source>
</evidence>
<organism evidence="1 3">
    <name type="scientific">Heyndrickxia sporothermodurans</name>
    <dbReference type="NCBI Taxonomy" id="46224"/>
    <lineage>
        <taxon>Bacteria</taxon>
        <taxon>Bacillati</taxon>
        <taxon>Bacillota</taxon>
        <taxon>Bacilli</taxon>
        <taxon>Bacillales</taxon>
        <taxon>Bacillaceae</taxon>
        <taxon>Heyndrickxia</taxon>
    </lineage>
</organism>
<dbReference type="EMBL" id="CP066701">
    <property type="protein sequence ID" value="QQX27279.1"/>
    <property type="molecule type" value="Genomic_DNA"/>
</dbReference>
<keyword evidence="3" id="KW-1185">Reference proteome</keyword>
<sequence>MLFSKNKQLRSERAFVLEEKERDFNEDELVDTELSILPNWTDSIEQEYVLRFLNNENEPMKQNKISLSGIEINEDEDGGIIVTAFVRSSLKKAVTLESLPIILIGPEGERLASKVFDLSELGEIPPRTSRPWHFFFSPFDIYSSSIPKNGWRLAFEIQKNNR</sequence>
<dbReference type="PATRIC" id="fig|46224.3.peg.1877"/>
<protein>
    <submittedName>
        <fullName evidence="2">SLAP domain-containing protein</fullName>
    </submittedName>
</protein>
<evidence type="ECO:0000313" key="4">
    <source>
        <dbReference type="Proteomes" id="UP000595512"/>
    </source>
</evidence>
<dbReference type="STRING" id="46224.B4102_2675"/>
<proteinExistence type="predicted"/>
<accession>A0A150L9Y4</accession>
<name>A0A150L9Y4_9BACI</name>
<dbReference type="AlphaFoldDB" id="A0A150L9Y4"/>
<dbReference type="Proteomes" id="UP000075666">
    <property type="component" value="Unassembled WGS sequence"/>
</dbReference>
<dbReference type="InterPro" id="IPR030910">
    <property type="entry name" value="SLAP_dom"/>
</dbReference>
<evidence type="ECO:0000313" key="2">
    <source>
        <dbReference type="EMBL" id="QQX27279.1"/>
    </source>
</evidence>
<reference evidence="1 3" key="1">
    <citation type="submission" date="2016-01" db="EMBL/GenBank/DDBJ databases">
        <title>Genome Sequences of Twelve Sporeforming Bacillus Species Isolated from Foods.</title>
        <authorList>
            <person name="Berendsen E.M."/>
            <person name="Wells-Bennik M.H."/>
            <person name="Krawcyk A.O."/>
            <person name="De Jong A."/>
            <person name="Holsappel S."/>
            <person name="Eijlander R.T."/>
            <person name="Kuipers O.P."/>
        </authorList>
    </citation>
    <scope>NUCLEOTIDE SEQUENCE [LARGE SCALE GENOMIC DNA]</scope>
    <source>
        <strain evidence="1 3">B4102</strain>
    </source>
</reference>
<dbReference type="KEGG" id="hspo:JGZ69_11280"/>
<dbReference type="EMBL" id="LQYN01000026">
    <property type="protein sequence ID" value="KYD09148.1"/>
    <property type="molecule type" value="Genomic_DNA"/>
</dbReference>
<dbReference type="Proteomes" id="UP000595512">
    <property type="component" value="Chromosome"/>
</dbReference>
<gene>
    <name evidence="1" type="ORF">B4102_2675</name>
    <name evidence="2" type="ORF">JGZ69_11280</name>
</gene>
<dbReference type="RefSeq" id="WP_066229043.1">
    <property type="nucleotide sequence ID" value="NZ_CP066701.1"/>
</dbReference>
<dbReference type="OrthoDB" id="1907642at2"/>